<feature type="compositionally biased region" description="Pro residues" evidence="1">
    <location>
        <begin position="188"/>
        <end position="200"/>
    </location>
</feature>
<feature type="transmembrane region" description="Helical" evidence="2">
    <location>
        <begin position="318"/>
        <end position="342"/>
    </location>
</feature>
<feature type="region of interest" description="Disordered" evidence="1">
    <location>
        <begin position="389"/>
        <end position="430"/>
    </location>
</feature>
<keyword evidence="2" id="KW-1133">Transmembrane helix</keyword>
<keyword evidence="2" id="KW-0472">Membrane</keyword>
<gene>
    <name evidence="4" type="primary">GFY</name>
</gene>
<evidence type="ECO:0000313" key="5">
    <source>
        <dbReference type="Proteomes" id="UP000002280"/>
    </source>
</evidence>
<evidence type="ECO:0000256" key="1">
    <source>
        <dbReference type="SAM" id="MobiDB-lite"/>
    </source>
</evidence>
<dbReference type="AlphaFoldDB" id="A0A5F8H2X2"/>
<keyword evidence="5" id="KW-1185">Reference proteome</keyword>
<dbReference type="GeneID" id="107649096"/>
<feature type="compositionally biased region" description="Polar residues" evidence="1">
    <location>
        <begin position="140"/>
        <end position="151"/>
    </location>
</feature>
<dbReference type="RefSeq" id="XP_056652727.1">
    <property type="nucleotide sequence ID" value="XM_056796749.1"/>
</dbReference>
<dbReference type="GeneTree" id="ENSGT00730000111841"/>
<protein>
    <submittedName>
        <fullName evidence="4">Golgi associated olfactory signaling regulator</fullName>
    </submittedName>
</protein>
<proteinExistence type="predicted"/>
<dbReference type="OMA" id="DLHFYAP"/>
<feature type="region of interest" description="Disordered" evidence="1">
    <location>
        <begin position="17"/>
        <end position="288"/>
    </location>
</feature>
<feature type="chain" id="PRO_5023933559" evidence="3">
    <location>
        <begin position="23"/>
        <end position="430"/>
    </location>
</feature>
<name>A0A5F8H2X2_MONDO</name>
<dbReference type="InParanoid" id="A0A5F8H2X2"/>
<sequence>MRSLWFFSVFLLLRLGSPGSEAAPSAPPPPEPSKTYDAEGGVVLGAPSASETPAPTPEQSGSPEAPRSIPPHTSQPESAESPSPAPPGSARPESPKASDSIPTATSQAGSPEGQSPRSSGTPDSSAVLSESPASPRPGLSGTSDFPAQTSSPEPPGSLRNEPSETAGPAPETPSSEPPGLGQAETLSLPPPESSPGPPPSASETARAAPSPAPPEPSQMGSPAAPSLGSAGSPAFESSVSSLSGSPEISGPSATPKGPQDPPPAAARLLEAPAGPEPPARLRPLQRRRGSDTVNTIIVVERVQETGVTLVGRPRGATGGALCLFLAGAGLLLGVFLLLWCLYRRAARSRPFGHHRLPDDGDELALHLDTPKDPYDLHFYAPDAWVPSHIATKQPPSTPPLPPKLPPPPGRASSPPRLEPLSPAALPNNFV</sequence>
<dbReference type="KEGG" id="mdo:107649096"/>
<dbReference type="OrthoDB" id="9837867at2759"/>
<reference evidence="4 5" key="1">
    <citation type="journal article" date="2007" name="Nature">
        <title>Genome of the marsupial Monodelphis domestica reveals innovation in non-coding sequences.</title>
        <authorList>
            <person name="Mikkelsen T.S."/>
            <person name="Wakefield M.J."/>
            <person name="Aken B."/>
            <person name="Amemiya C.T."/>
            <person name="Chang J.L."/>
            <person name="Duke S."/>
            <person name="Garber M."/>
            <person name="Gentles A.J."/>
            <person name="Goodstadt L."/>
            <person name="Heger A."/>
            <person name="Jurka J."/>
            <person name="Kamal M."/>
            <person name="Mauceli E."/>
            <person name="Searle S.M."/>
            <person name="Sharpe T."/>
            <person name="Baker M.L."/>
            <person name="Batzer M.A."/>
            <person name="Benos P.V."/>
            <person name="Belov K."/>
            <person name="Clamp M."/>
            <person name="Cook A."/>
            <person name="Cuff J."/>
            <person name="Das R."/>
            <person name="Davidow L."/>
            <person name="Deakin J.E."/>
            <person name="Fazzari M.J."/>
            <person name="Glass J.L."/>
            <person name="Grabherr M."/>
            <person name="Greally J.M."/>
            <person name="Gu W."/>
            <person name="Hore T.A."/>
            <person name="Huttley G.A."/>
            <person name="Kleber M."/>
            <person name="Jirtle R.L."/>
            <person name="Koina E."/>
            <person name="Lee J.T."/>
            <person name="Mahony S."/>
            <person name="Marra M.A."/>
            <person name="Miller R.D."/>
            <person name="Nicholls R.D."/>
            <person name="Oda M."/>
            <person name="Papenfuss A.T."/>
            <person name="Parra Z.E."/>
            <person name="Pollock D.D."/>
            <person name="Ray D.A."/>
            <person name="Schein J.E."/>
            <person name="Speed T.P."/>
            <person name="Thompson K."/>
            <person name="VandeBerg J.L."/>
            <person name="Wade C.M."/>
            <person name="Walker J.A."/>
            <person name="Waters P.D."/>
            <person name="Webber C."/>
            <person name="Weidman J.R."/>
            <person name="Xie X."/>
            <person name="Zody M.C."/>
            <person name="Baldwin J."/>
            <person name="Abdouelleil A."/>
            <person name="Abdulkadir J."/>
            <person name="Abebe A."/>
            <person name="Abera B."/>
            <person name="Abreu J."/>
            <person name="Acer S.C."/>
            <person name="Aftuck L."/>
            <person name="Alexander A."/>
            <person name="An P."/>
            <person name="Anderson E."/>
            <person name="Anderson S."/>
            <person name="Arachi H."/>
            <person name="Azer M."/>
            <person name="Bachantsang P."/>
            <person name="Barry A."/>
            <person name="Bayul T."/>
            <person name="Berlin A."/>
            <person name="Bessette D."/>
            <person name="Bloom T."/>
            <person name="Bloom T."/>
            <person name="Boguslavskiy L."/>
            <person name="Bonnet C."/>
            <person name="Boukhgalter B."/>
            <person name="Bourzgui I."/>
            <person name="Brown A."/>
            <person name="Cahill P."/>
            <person name="Channer S."/>
            <person name="Cheshatsang Y."/>
            <person name="Chuda L."/>
            <person name="Citroen M."/>
            <person name="Collymore A."/>
            <person name="Cooke P."/>
            <person name="Costello M."/>
            <person name="D'Aco K."/>
            <person name="Daza R."/>
            <person name="De Haan G."/>
            <person name="DeGray S."/>
            <person name="DeMaso C."/>
            <person name="Dhargay N."/>
            <person name="Dooley K."/>
            <person name="Dooley E."/>
            <person name="Doricent M."/>
            <person name="Dorje P."/>
            <person name="Dorjee K."/>
            <person name="Dupes A."/>
            <person name="Elong R."/>
            <person name="Falk J."/>
            <person name="Farina A."/>
            <person name="Faro S."/>
            <person name="Ferguson D."/>
            <person name="Fisher S."/>
            <person name="Foley C.D."/>
            <person name="Franke A."/>
            <person name="Friedrich D."/>
            <person name="Gadbois L."/>
            <person name="Gearin G."/>
            <person name="Gearin C.R."/>
            <person name="Giannoukos G."/>
            <person name="Goode T."/>
            <person name="Graham J."/>
            <person name="Grandbois E."/>
            <person name="Grewal S."/>
            <person name="Gyaltsen K."/>
            <person name="Hafez N."/>
            <person name="Hagos B."/>
            <person name="Hall J."/>
            <person name="Henson C."/>
            <person name="Hollinger A."/>
            <person name="Honan T."/>
            <person name="Huard M.D."/>
            <person name="Hughes L."/>
            <person name="Hurhula B."/>
            <person name="Husby M.E."/>
            <person name="Kamat A."/>
            <person name="Kanga B."/>
            <person name="Kashin S."/>
            <person name="Khazanovich D."/>
            <person name="Kisner P."/>
            <person name="Lance K."/>
            <person name="Lara M."/>
            <person name="Lee W."/>
            <person name="Lennon N."/>
            <person name="Letendre F."/>
            <person name="LeVine R."/>
            <person name="Lipovsky A."/>
            <person name="Liu X."/>
            <person name="Liu J."/>
            <person name="Liu S."/>
            <person name="Lokyitsang T."/>
            <person name="Lokyitsang Y."/>
            <person name="Lubonja R."/>
            <person name="Lui A."/>
            <person name="MacDonald P."/>
            <person name="Magnisalis V."/>
            <person name="Maru K."/>
            <person name="Matthews C."/>
            <person name="McCusker W."/>
            <person name="McDonough S."/>
            <person name="Mehta T."/>
            <person name="Meldrim J."/>
            <person name="Meneus L."/>
            <person name="Mihai O."/>
            <person name="Mihalev A."/>
            <person name="Mihova T."/>
            <person name="Mittelman R."/>
            <person name="Mlenga V."/>
            <person name="Montmayeur A."/>
            <person name="Mulrain L."/>
            <person name="Navidi A."/>
            <person name="Naylor J."/>
            <person name="Negash T."/>
            <person name="Nguyen T."/>
            <person name="Nguyen N."/>
            <person name="Nicol R."/>
            <person name="Norbu C."/>
            <person name="Norbu N."/>
            <person name="Novod N."/>
            <person name="O'Neill B."/>
            <person name="Osman S."/>
            <person name="Markiewicz E."/>
            <person name="Oyono O.L."/>
            <person name="Patti C."/>
            <person name="Phunkhang P."/>
            <person name="Pierre F."/>
            <person name="Priest M."/>
            <person name="Raghuraman S."/>
            <person name="Rege F."/>
            <person name="Reyes R."/>
            <person name="Rise C."/>
            <person name="Rogov P."/>
            <person name="Ross K."/>
            <person name="Ryan E."/>
            <person name="Settipalli S."/>
            <person name="Shea T."/>
            <person name="Sherpa N."/>
            <person name="Shi L."/>
            <person name="Shih D."/>
            <person name="Sparrow T."/>
            <person name="Spaulding J."/>
            <person name="Stalker J."/>
            <person name="Stange-Thomann N."/>
            <person name="Stavropoulos S."/>
            <person name="Stone C."/>
            <person name="Strader C."/>
            <person name="Tesfaye S."/>
            <person name="Thomson T."/>
            <person name="Thoulutsang Y."/>
            <person name="Thoulutsang D."/>
            <person name="Topham K."/>
            <person name="Topping I."/>
            <person name="Tsamla T."/>
            <person name="Vassiliev H."/>
            <person name="Vo A."/>
            <person name="Wangchuk T."/>
            <person name="Wangdi T."/>
            <person name="Weiand M."/>
            <person name="Wilkinson J."/>
            <person name="Wilson A."/>
            <person name="Yadav S."/>
            <person name="Young G."/>
            <person name="Yu Q."/>
            <person name="Zembek L."/>
            <person name="Zhong D."/>
            <person name="Zimmer A."/>
            <person name="Zwirko Z."/>
            <person name="Jaffe D.B."/>
            <person name="Alvarez P."/>
            <person name="Brockman W."/>
            <person name="Butler J."/>
            <person name="Chin C."/>
            <person name="Gnerre S."/>
            <person name="MacCallum I."/>
            <person name="Graves J.A."/>
            <person name="Ponting C.P."/>
            <person name="Breen M."/>
            <person name="Samollow P.B."/>
            <person name="Lander E.S."/>
            <person name="Lindblad-Toh K."/>
        </authorList>
    </citation>
    <scope>NUCLEOTIDE SEQUENCE [LARGE SCALE GENOMIC DNA]</scope>
</reference>
<reference evidence="4" key="3">
    <citation type="submission" date="2025-09" db="UniProtKB">
        <authorList>
            <consortium name="Ensembl"/>
        </authorList>
    </citation>
    <scope>IDENTIFICATION</scope>
</reference>
<dbReference type="CTD" id="100507003"/>
<reference evidence="4" key="2">
    <citation type="submission" date="2025-08" db="UniProtKB">
        <authorList>
            <consortium name="Ensembl"/>
        </authorList>
    </citation>
    <scope>IDENTIFICATION</scope>
</reference>
<keyword evidence="2" id="KW-0812">Transmembrane</keyword>
<dbReference type="Ensembl" id="ENSMODT00000057389.1">
    <property type="protein sequence ID" value="ENSMODP00000053746.1"/>
    <property type="gene ID" value="ENSMODG00000037133.1"/>
</dbReference>
<evidence type="ECO:0000313" key="4">
    <source>
        <dbReference type="Ensembl" id="ENSMODP00000053746.1"/>
    </source>
</evidence>
<evidence type="ECO:0000256" key="2">
    <source>
        <dbReference type="SAM" id="Phobius"/>
    </source>
</evidence>
<dbReference type="Bgee" id="ENSMODG00000037133">
    <property type="expression patterns" value="Expressed in cerebellum and 7 other cell types or tissues"/>
</dbReference>
<dbReference type="Proteomes" id="UP000002280">
    <property type="component" value="Chromosome 4"/>
</dbReference>
<feature type="compositionally biased region" description="Pro residues" evidence="1">
    <location>
        <begin position="395"/>
        <end position="409"/>
    </location>
</feature>
<feature type="signal peptide" evidence="3">
    <location>
        <begin position="1"/>
        <end position="22"/>
    </location>
</feature>
<evidence type="ECO:0000256" key="3">
    <source>
        <dbReference type="SAM" id="SignalP"/>
    </source>
</evidence>
<feature type="compositionally biased region" description="Low complexity" evidence="1">
    <location>
        <begin position="220"/>
        <end position="252"/>
    </location>
</feature>
<feature type="compositionally biased region" description="Polar residues" evidence="1">
    <location>
        <begin position="100"/>
        <end position="132"/>
    </location>
</feature>
<keyword evidence="3" id="KW-0732">Signal</keyword>
<accession>A0A5F8H2X2</accession>
<organism evidence="4 5">
    <name type="scientific">Monodelphis domestica</name>
    <name type="common">Gray short-tailed opossum</name>
    <dbReference type="NCBI Taxonomy" id="13616"/>
    <lineage>
        <taxon>Eukaryota</taxon>
        <taxon>Metazoa</taxon>
        <taxon>Chordata</taxon>
        <taxon>Craniata</taxon>
        <taxon>Vertebrata</taxon>
        <taxon>Euteleostomi</taxon>
        <taxon>Mammalia</taxon>
        <taxon>Metatheria</taxon>
        <taxon>Didelphimorphia</taxon>
        <taxon>Didelphidae</taxon>
        <taxon>Monodelphis</taxon>
    </lineage>
</organism>